<name>A0A7U2NPU2_PHANO</name>
<feature type="compositionally biased region" description="Polar residues" evidence="2">
    <location>
        <begin position="1"/>
        <end position="14"/>
    </location>
</feature>
<feature type="region of interest" description="Disordered" evidence="2">
    <location>
        <begin position="1"/>
        <end position="81"/>
    </location>
</feature>
<dbReference type="OMA" id="EVIMFAK"/>
<dbReference type="Proteomes" id="UP000663193">
    <property type="component" value="Chromosome 19"/>
</dbReference>
<evidence type="ECO:0000256" key="1">
    <source>
        <dbReference type="SAM" id="Coils"/>
    </source>
</evidence>
<evidence type="ECO:0000256" key="2">
    <source>
        <dbReference type="SAM" id="MobiDB-lite"/>
    </source>
</evidence>
<organism evidence="3 4">
    <name type="scientific">Phaeosphaeria nodorum (strain SN15 / ATCC MYA-4574 / FGSC 10173)</name>
    <name type="common">Glume blotch fungus</name>
    <name type="synonym">Parastagonospora nodorum</name>
    <dbReference type="NCBI Taxonomy" id="321614"/>
    <lineage>
        <taxon>Eukaryota</taxon>
        <taxon>Fungi</taxon>
        <taxon>Dikarya</taxon>
        <taxon>Ascomycota</taxon>
        <taxon>Pezizomycotina</taxon>
        <taxon>Dothideomycetes</taxon>
        <taxon>Pleosporomycetidae</taxon>
        <taxon>Pleosporales</taxon>
        <taxon>Pleosporineae</taxon>
        <taxon>Phaeosphaeriaceae</taxon>
        <taxon>Parastagonospora</taxon>
    </lineage>
</organism>
<feature type="compositionally biased region" description="Polar residues" evidence="2">
    <location>
        <begin position="42"/>
        <end position="52"/>
    </location>
</feature>
<protein>
    <submittedName>
        <fullName evidence="3">Uncharacterized protein</fullName>
    </submittedName>
</protein>
<feature type="compositionally biased region" description="Pro residues" evidence="2">
    <location>
        <begin position="25"/>
        <end position="35"/>
    </location>
</feature>
<keyword evidence="1" id="KW-0175">Coiled coil</keyword>
<evidence type="ECO:0000313" key="3">
    <source>
        <dbReference type="EMBL" id="QRD06029.1"/>
    </source>
</evidence>
<dbReference type="OrthoDB" id="3692269at2759"/>
<dbReference type="EMBL" id="CP069041">
    <property type="protein sequence ID" value="QRD06029.1"/>
    <property type="molecule type" value="Genomic_DNA"/>
</dbReference>
<sequence>MTFSSDYAFTSQPSPGGETAATTPLFPPHSQPSPLPQQLFSNNMHFQQHIPTQQQQQQQQQQPMLSQVPPGYTNPSSPFTMPMNYMGQDFSNFGASPHNTASYNASSYQQQLWMMPSRIPSGYADQFGLDTAPGNYIQPISRGFDMSPYTRSAYDAARLQQQQAATMLRGHPGYPNGYAPVTPPGQQQRHLITPRTSLGYTMAPVGQQLPSPLTASPAPLQGLKRAAFDGSSMPPAKRQATIDHNVVHQSSVNQIASLAAEAKRIAQAKVAAQHHAERVKREAADAEKRRQAQLLEAEKRRAEEKLRAETLAKAEAERQEELERREAEFQAEQARLKAEHEQAQQALVEAAAQKARDDLAAEEMRVAKEERERWNARAKELRSDPTANFHSYQELLEYFPLPEGQPKHPYLISLLANRRLMNSKPGDDAYEVIMFAKEHWYDYLTHKDFNATLARIKKKKEERAAV</sequence>
<gene>
    <name evidence="3" type="ORF">JI435_134490</name>
</gene>
<feature type="coiled-coil region" evidence="1">
    <location>
        <begin position="269"/>
        <end position="384"/>
    </location>
</feature>
<feature type="compositionally biased region" description="Low complexity" evidence="2">
    <location>
        <begin position="53"/>
        <end position="62"/>
    </location>
</feature>
<reference evidence="4" key="1">
    <citation type="journal article" date="2021" name="BMC Genomics">
        <title>Chromosome-level genome assembly and manually-curated proteome of model necrotroph Parastagonospora nodorum Sn15 reveals a genome-wide trove of candidate effector homologs, and redundancy of virulence-related functions within an accessory chromosome.</title>
        <authorList>
            <person name="Bertazzoni S."/>
            <person name="Jones D.A.B."/>
            <person name="Phan H.T."/>
            <person name="Tan K.-C."/>
            <person name="Hane J.K."/>
        </authorList>
    </citation>
    <scope>NUCLEOTIDE SEQUENCE [LARGE SCALE GENOMIC DNA]</scope>
    <source>
        <strain evidence="4">SN15 / ATCC MYA-4574 / FGSC 10173)</strain>
    </source>
</reference>
<dbReference type="VEuPathDB" id="FungiDB:JI435_134490"/>
<evidence type="ECO:0000313" key="4">
    <source>
        <dbReference type="Proteomes" id="UP000663193"/>
    </source>
</evidence>
<proteinExistence type="predicted"/>
<accession>A0A7U2NPU2</accession>
<dbReference type="AlphaFoldDB" id="A0A7U2NPU2"/>
<keyword evidence="4" id="KW-1185">Reference proteome</keyword>